<dbReference type="CDD" id="cd00075">
    <property type="entry name" value="HATPase"/>
    <property type="match status" value="1"/>
</dbReference>
<dbReference type="EMBL" id="BAABCQ010000015">
    <property type="protein sequence ID" value="GAA3960921.1"/>
    <property type="molecule type" value="Genomic_DNA"/>
</dbReference>
<sequence>MTSSAFTDRAAVRRARLRIGVLTGVIITLLVTVVGGVADTVMTRAQSDQVWRELRYGAARGDLSSPPVCTWLFARGSTPLANAPAGFPVNTDMDRVRRTHEAVERTVRRDGTQYLVRTQVRGDGRVVQAVFDMRFQLADRRHLWFALGVAEVVGLLAAAATGVVLGRLAVSPLAEALTRQRRFVTDASHELRTPVTQVYTRAQLLSRQAVAQGMPAPHREGLTRLVGSVGRLGEVLDDLLLSASLAAGPARPSEHRAVDLMALTRSVVAQEADRARDGRLTVAVDGPPHPLFVDGVESALRRAVGELLANAIGHTPAGGRIEVTLTRAGGTVTLAVADTGNGFDPAESERLFERFHRGGGGGRYGLGLALLREVVTHHGGTVAATGRPGHGARFVIRLPLGGPRAAAVPPPRSRVPRIGTRRAKAGRT</sequence>
<evidence type="ECO:0000256" key="3">
    <source>
        <dbReference type="ARBA" id="ARBA00012438"/>
    </source>
</evidence>
<dbReference type="InterPro" id="IPR036097">
    <property type="entry name" value="HisK_dim/P_sf"/>
</dbReference>
<reference evidence="11" key="1">
    <citation type="journal article" date="2019" name="Int. J. Syst. Evol. Microbiol.">
        <title>The Global Catalogue of Microorganisms (GCM) 10K type strain sequencing project: providing services to taxonomists for standard genome sequencing and annotation.</title>
        <authorList>
            <consortium name="The Broad Institute Genomics Platform"/>
            <consortium name="The Broad Institute Genome Sequencing Center for Infectious Disease"/>
            <person name="Wu L."/>
            <person name="Ma J."/>
        </authorList>
    </citation>
    <scope>NUCLEOTIDE SEQUENCE [LARGE SCALE GENOMIC DNA]</scope>
    <source>
        <strain evidence="11">JCM 17027</strain>
    </source>
</reference>
<evidence type="ECO:0000256" key="8">
    <source>
        <dbReference type="SAM" id="Phobius"/>
    </source>
</evidence>
<keyword evidence="8" id="KW-1133">Transmembrane helix</keyword>
<dbReference type="EC" id="2.7.13.3" evidence="3"/>
<proteinExistence type="predicted"/>
<dbReference type="SUPFAM" id="SSF55874">
    <property type="entry name" value="ATPase domain of HSP90 chaperone/DNA topoisomerase II/histidine kinase"/>
    <property type="match status" value="1"/>
</dbReference>
<dbReference type="SMART" id="SM00388">
    <property type="entry name" value="HisKA"/>
    <property type="match status" value="1"/>
</dbReference>
<gene>
    <name evidence="10" type="ORF">GCM10022384_11830</name>
</gene>
<dbReference type="RefSeq" id="WP_345589836.1">
    <property type="nucleotide sequence ID" value="NZ_BAABCQ010000015.1"/>
</dbReference>
<dbReference type="PANTHER" id="PTHR43547">
    <property type="entry name" value="TWO-COMPONENT HISTIDINE KINASE"/>
    <property type="match status" value="1"/>
</dbReference>
<dbReference type="GO" id="GO:0016301">
    <property type="term" value="F:kinase activity"/>
    <property type="evidence" value="ECO:0007669"/>
    <property type="project" value="UniProtKB-KW"/>
</dbReference>
<accession>A0ABP7P7J3</accession>
<dbReference type="InterPro" id="IPR004358">
    <property type="entry name" value="Sig_transdc_His_kin-like_C"/>
</dbReference>
<dbReference type="Gene3D" id="1.10.287.130">
    <property type="match status" value="1"/>
</dbReference>
<evidence type="ECO:0000313" key="11">
    <source>
        <dbReference type="Proteomes" id="UP001500034"/>
    </source>
</evidence>
<evidence type="ECO:0000256" key="1">
    <source>
        <dbReference type="ARBA" id="ARBA00000085"/>
    </source>
</evidence>
<keyword evidence="11" id="KW-1185">Reference proteome</keyword>
<dbReference type="InterPro" id="IPR036890">
    <property type="entry name" value="HATPase_C_sf"/>
</dbReference>
<feature type="region of interest" description="Disordered" evidence="7">
    <location>
        <begin position="405"/>
        <end position="428"/>
    </location>
</feature>
<dbReference type="PANTHER" id="PTHR43547:SF2">
    <property type="entry name" value="HYBRID SIGNAL TRANSDUCTION HISTIDINE KINASE C"/>
    <property type="match status" value="1"/>
</dbReference>
<keyword evidence="5 10" id="KW-0418">Kinase</keyword>
<dbReference type="Pfam" id="PF02518">
    <property type="entry name" value="HATPase_c"/>
    <property type="match status" value="1"/>
</dbReference>
<keyword evidence="8" id="KW-0812">Transmembrane</keyword>
<keyword evidence="8" id="KW-0472">Membrane</keyword>
<feature type="compositionally biased region" description="Basic residues" evidence="7">
    <location>
        <begin position="419"/>
        <end position="428"/>
    </location>
</feature>
<dbReference type="PRINTS" id="PR00344">
    <property type="entry name" value="BCTRLSENSOR"/>
</dbReference>
<comment type="subcellular location">
    <subcellularLocation>
        <location evidence="2">Cell membrane</location>
    </subcellularLocation>
</comment>
<evidence type="ECO:0000313" key="10">
    <source>
        <dbReference type="EMBL" id="GAA3960921.1"/>
    </source>
</evidence>
<dbReference type="SUPFAM" id="SSF47384">
    <property type="entry name" value="Homodimeric domain of signal transducing histidine kinase"/>
    <property type="match status" value="1"/>
</dbReference>
<keyword evidence="6" id="KW-0902">Two-component regulatory system</keyword>
<dbReference type="Gene3D" id="3.30.565.10">
    <property type="entry name" value="Histidine kinase-like ATPase, C-terminal domain"/>
    <property type="match status" value="1"/>
</dbReference>
<feature type="transmembrane region" description="Helical" evidence="8">
    <location>
        <begin position="20"/>
        <end position="42"/>
    </location>
</feature>
<protein>
    <recommendedName>
        <fullName evidence="3">histidine kinase</fullName>
        <ecNumber evidence="3">2.7.13.3</ecNumber>
    </recommendedName>
</protein>
<organism evidence="10 11">
    <name type="scientific">Streptomyces marokkonensis</name>
    <dbReference type="NCBI Taxonomy" id="324855"/>
    <lineage>
        <taxon>Bacteria</taxon>
        <taxon>Bacillati</taxon>
        <taxon>Actinomycetota</taxon>
        <taxon>Actinomycetes</taxon>
        <taxon>Kitasatosporales</taxon>
        <taxon>Streptomycetaceae</taxon>
        <taxon>Streptomyces</taxon>
    </lineage>
</organism>
<dbReference type="InterPro" id="IPR005467">
    <property type="entry name" value="His_kinase_dom"/>
</dbReference>
<evidence type="ECO:0000256" key="7">
    <source>
        <dbReference type="SAM" id="MobiDB-lite"/>
    </source>
</evidence>
<evidence type="ECO:0000256" key="4">
    <source>
        <dbReference type="ARBA" id="ARBA00022553"/>
    </source>
</evidence>
<dbReference type="CDD" id="cd00082">
    <property type="entry name" value="HisKA"/>
    <property type="match status" value="1"/>
</dbReference>
<keyword evidence="5 10" id="KW-0808">Transferase</keyword>
<comment type="caution">
    <text evidence="10">The sequence shown here is derived from an EMBL/GenBank/DDBJ whole genome shotgun (WGS) entry which is preliminary data.</text>
</comment>
<comment type="catalytic activity">
    <reaction evidence="1">
        <text>ATP + protein L-histidine = ADP + protein N-phospho-L-histidine.</text>
        <dbReference type="EC" id="2.7.13.3"/>
    </reaction>
</comment>
<evidence type="ECO:0000256" key="2">
    <source>
        <dbReference type="ARBA" id="ARBA00004236"/>
    </source>
</evidence>
<evidence type="ECO:0000256" key="5">
    <source>
        <dbReference type="ARBA" id="ARBA00022777"/>
    </source>
</evidence>
<dbReference type="InterPro" id="IPR003594">
    <property type="entry name" value="HATPase_dom"/>
</dbReference>
<feature type="domain" description="Histidine kinase" evidence="9">
    <location>
        <begin position="186"/>
        <end position="402"/>
    </location>
</feature>
<dbReference type="InterPro" id="IPR003661">
    <property type="entry name" value="HisK_dim/P_dom"/>
</dbReference>
<dbReference type="Pfam" id="PF00512">
    <property type="entry name" value="HisKA"/>
    <property type="match status" value="1"/>
</dbReference>
<evidence type="ECO:0000256" key="6">
    <source>
        <dbReference type="ARBA" id="ARBA00023012"/>
    </source>
</evidence>
<evidence type="ECO:0000259" key="9">
    <source>
        <dbReference type="PROSITE" id="PS50109"/>
    </source>
</evidence>
<dbReference type="PROSITE" id="PS50109">
    <property type="entry name" value="HIS_KIN"/>
    <property type="match status" value="1"/>
</dbReference>
<keyword evidence="4" id="KW-0597">Phosphoprotein</keyword>
<dbReference type="Proteomes" id="UP001500034">
    <property type="component" value="Unassembled WGS sequence"/>
</dbReference>
<dbReference type="SMART" id="SM00387">
    <property type="entry name" value="HATPase_c"/>
    <property type="match status" value="1"/>
</dbReference>
<name>A0ABP7P7J3_9ACTN</name>
<feature type="transmembrane region" description="Helical" evidence="8">
    <location>
        <begin position="143"/>
        <end position="170"/>
    </location>
</feature>